<keyword evidence="2" id="KW-0032">Aminotransferase</keyword>
<accession>A0A9W9JIC5</accession>
<dbReference type="AlphaFoldDB" id="A0A9W9JIC5"/>
<comment type="caution">
    <text evidence="2">The sequence shown here is derived from an EMBL/GenBank/DDBJ whole genome shotgun (WGS) entry which is preliminary data.</text>
</comment>
<reference evidence="2" key="1">
    <citation type="submission" date="2022-11" db="EMBL/GenBank/DDBJ databases">
        <authorList>
            <person name="Petersen C."/>
        </authorList>
    </citation>
    <scope>NUCLEOTIDE SEQUENCE</scope>
    <source>
        <strain evidence="2">IBT 20477</strain>
    </source>
</reference>
<protein>
    <submittedName>
        <fullName evidence="2">D-aminoacid aminotransferase-like PLP-dependent enzyme</fullName>
    </submittedName>
</protein>
<dbReference type="InterPro" id="IPR050571">
    <property type="entry name" value="Class-IV_PLP-Dep_Aminotrnsfr"/>
</dbReference>
<proteinExistence type="inferred from homology"/>
<dbReference type="GO" id="GO:0008483">
    <property type="term" value="F:transaminase activity"/>
    <property type="evidence" value="ECO:0007669"/>
    <property type="project" value="UniProtKB-KW"/>
</dbReference>
<dbReference type="Proteomes" id="UP001150942">
    <property type="component" value="Unassembled WGS sequence"/>
</dbReference>
<dbReference type="Pfam" id="PF01063">
    <property type="entry name" value="Aminotran_4"/>
    <property type="match status" value="1"/>
</dbReference>
<evidence type="ECO:0000313" key="3">
    <source>
        <dbReference type="Proteomes" id="UP001150942"/>
    </source>
</evidence>
<reference evidence="2" key="2">
    <citation type="journal article" date="2023" name="IMA Fungus">
        <title>Comparative genomic study of the Penicillium genus elucidates a diverse pangenome and 15 lateral gene transfer events.</title>
        <authorList>
            <person name="Petersen C."/>
            <person name="Sorensen T."/>
            <person name="Nielsen M.R."/>
            <person name="Sondergaard T.E."/>
            <person name="Sorensen J.L."/>
            <person name="Fitzpatrick D.A."/>
            <person name="Frisvad J.C."/>
            <person name="Nielsen K.L."/>
        </authorList>
    </citation>
    <scope>NUCLEOTIDE SEQUENCE</scope>
    <source>
        <strain evidence="2">IBT 20477</strain>
    </source>
</reference>
<keyword evidence="2" id="KW-0808">Transferase</keyword>
<dbReference type="OrthoDB" id="25921at2759"/>
<organism evidence="2 3">
    <name type="scientific">Penicillium cf. viridicatum</name>
    <dbReference type="NCBI Taxonomy" id="2972119"/>
    <lineage>
        <taxon>Eukaryota</taxon>
        <taxon>Fungi</taxon>
        <taxon>Dikarya</taxon>
        <taxon>Ascomycota</taxon>
        <taxon>Pezizomycotina</taxon>
        <taxon>Eurotiomycetes</taxon>
        <taxon>Eurotiomycetidae</taxon>
        <taxon>Eurotiales</taxon>
        <taxon>Aspergillaceae</taxon>
        <taxon>Penicillium</taxon>
    </lineage>
</organism>
<comment type="similarity">
    <text evidence="1">Belongs to the class-IV pyridoxal-phosphate-dependent aminotransferase family.</text>
</comment>
<dbReference type="PANTHER" id="PTHR42743:SF11">
    <property type="entry name" value="AMINODEOXYCHORISMATE LYASE"/>
    <property type="match status" value="1"/>
</dbReference>
<dbReference type="GO" id="GO:0046394">
    <property type="term" value="P:carboxylic acid biosynthetic process"/>
    <property type="evidence" value="ECO:0007669"/>
    <property type="project" value="UniProtKB-ARBA"/>
</dbReference>
<dbReference type="InterPro" id="IPR036038">
    <property type="entry name" value="Aminotransferase-like"/>
</dbReference>
<name>A0A9W9JIC5_9EURO</name>
<evidence type="ECO:0000313" key="2">
    <source>
        <dbReference type="EMBL" id="KAJ5197489.1"/>
    </source>
</evidence>
<evidence type="ECO:0000256" key="1">
    <source>
        <dbReference type="ARBA" id="ARBA00009320"/>
    </source>
</evidence>
<dbReference type="InterPro" id="IPR043132">
    <property type="entry name" value="BCAT-like_C"/>
</dbReference>
<keyword evidence="3" id="KW-1185">Reference proteome</keyword>
<dbReference type="Gene3D" id="3.20.10.10">
    <property type="entry name" value="D-amino Acid Aminotransferase, subunit A, domain 2"/>
    <property type="match status" value="1"/>
</dbReference>
<sequence length="96" mass="10633">MRRMGVIYDSTFILVKDGVLYTPARDVLEGITRKSVTDAAKANDWKFVLSSSLAYNADEIFMSTTTGSIIPITSLDGRPVKDGKLGPITKKIWDTY</sequence>
<dbReference type="SUPFAM" id="SSF56752">
    <property type="entry name" value="D-aminoacid aminotransferase-like PLP-dependent enzymes"/>
    <property type="match status" value="1"/>
</dbReference>
<dbReference type="PANTHER" id="PTHR42743">
    <property type="entry name" value="AMINO-ACID AMINOTRANSFERASE"/>
    <property type="match status" value="1"/>
</dbReference>
<dbReference type="InterPro" id="IPR001544">
    <property type="entry name" value="Aminotrans_IV"/>
</dbReference>
<gene>
    <name evidence="2" type="ORF">N7449_007968</name>
</gene>
<dbReference type="EMBL" id="JAPQKQ010000005">
    <property type="protein sequence ID" value="KAJ5197489.1"/>
    <property type="molecule type" value="Genomic_DNA"/>
</dbReference>